<proteinExistence type="predicted"/>
<reference evidence="5 6" key="1">
    <citation type="journal article" date="2022" name="Nat. Ecol. Evol.">
        <title>A masculinizing supergene underlies an exaggerated male reproductive morph in a spider.</title>
        <authorList>
            <person name="Hendrickx F."/>
            <person name="De Corte Z."/>
            <person name="Sonet G."/>
            <person name="Van Belleghem S.M."/>
            <person name="Kostlbacher S."/>
            <person name="Vangestel C."/>
        </authorList>
    </citation>
    <scope>NUCLEOTIDE SEQUENCE [LARGE SCALE GENOMIC DNA]</scope>
    <source>
        <strain evidence="5">W744_W776</strain>
    </source>
</reference>
<name>A0AAV6VNG3_9ARAC</name>
<keyword evidence="2" id="KW-0479">Metal-binding</keyword>
<gene>
    <name evidence="5" type="ORF">JTE90_001850</name>
</gene>
<dbReference type="Proteomes" id="UP000827092">
    <property type="component" value="Unassembled WGS sequence"/>
</dbReference>
<feature type="region of interest" description="Disordered" evidence="3">
    <location>
        <begin position="152"/>
        <end position="179"/>
    </location>
</feature>
<comment type="cofactor">
    <cofactor evidence="1">
        <name>a divalent metal cation</name>
        <dbReference type="ChEBI" id="CHEBI:60240"/>
    </cofactor>
</comment>
<evidence type="ECO:0000313" key="6">
    <source>
        <dbReference type="Proteomes" id="UP000827092"/>
    </source>
</evidence>
<organism evidence="5 6">
    <name type="scientific">Oedothorax gibbosus</name>
    <dbReference type="NCBI Taxonomy" id="931172"/>
    <lineage>
        <taxon>Eukaryota</taxon>
        <taxon>Metazoa</taxon>
        <taxon>Ecdysozoa</taxon>
        <taxon>Arthropoda</taxon>
        <taxon>Chelicerata</taxon>
        <taxon>Arachnida</taxon>
        <taxon>Araneae</taxon>
        <taxon>Araneomorphae</taxon>
        <taxon>Entelegynae</taxon>
        <taxon>Araneoidea</taxon>
        <taxon>Linyphiidae</taxon>
        <taxon>Erigoninae</taxon>
        <taxon>Oedothorax</taxon>
    </lineage>
</organism>
<dbReference type="PANTHER" id="PTHR23080">
    <property type="entry name" value="THAP DOMAIN PROTEIN"/>
    <property type="match status" value="1"/>
</dbReference>
<dbReference type="Pfam" id="PF13359">
    <property type="entry name" value="DDE_Tnp_4"/>
    <property type="match status" value="1"/>
</dbReference>
<evidence type="ECO:0000313" key="5">
    <source>
        <dbReference type="EMBL" id="KAG8198010.1"/>
    </source>
</evidence>
<evidence type="ECO:0000256" key="2">
    <source>
        <dbReference type="ARBA" id="ARBA00022723"/>
    </source>
</evidence>
<accession>A0AAV6VNG3</accession>
<sequence>MNGYVGRQKWLIAINRSDLSEEKMTWLKVCQEHFVTGMPAHLEDVQHTDWVPSKNLGYGKDVSATSYSRYQRAKNRSKVPLSSGSISNLNDDAAASFDGDAAASFDGDAAASFDGDAVAPLDAEAVARLDAEAVAPPDAEAVAPLDAEAVAPPDDEAVAPPDDDTVAPPYDDGVAPLDDDGVAPLDEGAVIVLRDNTKRGRTISVQTETTMQDLIALQLSYDAAVSELTEVKERLRKMSLNRGFNVKDEVELYCAEIKVPAFTKGKKQLSPLDIENTRALAHVRIHVERVIGVLRQKYRILHDIMPISLIKKTTKDAPSTVDQIVYVCCCLTNMCPSVVPFD</sequence>
<feature type="compositionally biased region" description="Acidic residues" evidence="3">
    <location>
        <begin position="153"/>
        <end position="165"/>
    </location>
</feature>
<dbReference type="InterPro" id="IPR027806">
    <property type="entry name" value="HARBI1_dom"/>
</dbReference>
<evidence type="ECO:0000259" key="4">
    <source>
        <dbReference type="Pfam" id="PF13359"/>
    </source>
</evidence>
<dbReference type="EMBL" id="JAFNEN010000045">
    <property type="protein sequence ID" value="KAG8198010.1"/>
    <property type="molecule type" value="Genomic_DNA"/>
</dbReference>
<feature type="domain" description="DDE Tnp4" evidence="4">
    <location>
        <begin position="241"/>
        <end position="333"/>
    </location>
</feature>
<dbReference type="GO" id="GO:0046872">
    <property type="term" value="F:metal ion binding"/>
    <property type="evidence" value="ECO:0007669"/>
    <property type="project" value="UniProtKB-KW"/>
</dbReference>
<evidence type="ECO:0000256" key="1">
    <source>
        <dbReference type="ARBA" id="ARBA00001968"/>
    </source>
</evidence>
<evidence type="ECO:0000256" key="3">
    <source>
        <dbReference type="SAM" id="MobiDB-lite"/>
    </source>
</evidence>
<comment type="caution">
    <text evidence="5">The sequence shown here is derived from an EMBL/GenBank/DDBJ whole genome shotgun (WGS) entry which is preliminary data.</text>
</comment>
<keyword evidence="6" id="KW-1185">Reference proteome</keyword>
<protein>
    <recommendedName>
        <fullName evidence="4">DDE Tnp4 domain-containing protein</fullName>
    </recommendedName>
</protein>
<dbReference type="AlphaFoldDB" id="A0AAV6VNG3"/>